<dbReference type="Proteomes" id="UP001596514">
    <property type="component" value="Unassembled WGS sequence"/>
</dbReference>
<organism evidence="2 3">
    <name type="scientific">Streptosporangium amethystogenes subsp. fukuiense</name>
    <dbReference type="NCBI Taxonomy" id="698418"/>
    <lineage>
        <taxon>Bacteria</taxon>
        <taxon>Bacillati</taxon>
        <taxon>Actinomycetota</taxon>
        <taxon>Actinomycetes</taxon>
        <taxon>Streptosporangiales</taxon>
        <taxon>Streptosporangiaceae</taxon>
        <taxon>Streptosporangium</taxon>
    </lineage>
</organism>
<gene>
    <name evidence="2" type="ORF">ACFQVD_26870</name>
</gene>
<feature type="domain" description="HTH cro/C1-type" evidence="1">
    <location>
        <begin position="16"/>
        <end position="59"/>
    </location>
</feature>
<evidence type="ECO:0000313" key="3">
    <source>
        <dbReference type="Proteomes" id="UP001596514"/>
    </source>
</evidence>
<sequence length="97" mass="10855">MNDWWDYVQRITGSATQQAIADKTGIGQSSIARWREKGPRPDSAAAFARAYGRPTLEAFKYAGFLSEEEVKITEAPVNLAEIDTDVLLAEVRRRIPD</sequence>
<keyword evidence="3" id="KW-1185">Reference proteome</keyword>
<comment type="caution">
    <text evidence="2">The sequence shown here is derived from an EMBL/GenBank/DDBJ whole genome shotgun (WGS) entry which is preliminary data.</text>
</comment>
<evidence type="ECO:0000313" key="2">
    <source>
        <dbReference type="EMBL" id="MFC7603742.1"/>
    </source>
</evidence>
<evidence type="ECO:0000259" key="1">
    <source>
        <dbReference type="PROSITE" id="PS50943"/>
    </source>
</evidence>
<dbReference type="PROSITE" id="PS50943">
    <property type="entry name" value="HTH_CROC1"/>
    <property type="match status" value="1"/>
</dbReference>
<dbReference type="InterPro" id="IPR001387">
    <property type="entry name" value="Cro/C1-type_HTH"/>
</dbReference>
<dbReference type="CDD" id="cd00093">
    <property type="entry name" value="HTH_XRE"/>
    <property type="match status" value="1"/>
</dbReference>
<protein>
    <submittedName>
        <fullName evidence="2">Helix-turn-helix domain-containing protein</fullName>
    </submittedName>
</protein>
<name>A0ABW2T5R2_9ACTN</name>
<dbReference type="RefSeq" id="WP_343981797.1">
    <property type="nucleotide sequence ID" value="NZ_BAAAGK010000233.1"/>
</dbReference>
<dbReference type="EMBL" id="JBHTEE010000001">
    <property type="protein sequence ID" value="MFC7603742.1"/>
    <property type="molecule type" value="Genomic_DNA"/>
</dbReference>
<reference evidence="3" key="1">
    <citation type="journal article" date="2019" name="Int. J. Syst. Evol. Microbiol.">
        <title>The Global Catalogue of Microorganisms (GCM) 10K type strain sequencing project: providing services to taxonomists for standard genome sequencing and annotation.</title>
        <authorList>
            <consortium name="The Broad Institute Genomics Platform"/>
            <consortium name="The Broad Institute Genome Sequencing Center for Infectious Disease"/>
            <person name="Wu L."/>
            <person name="Ma J."/>
        </authorList>
    </citation>
    <scope>NUCLEOTIDE SEQUENCE [LARGE SCALE GENOMIC DNA]</scope>
    <source>
        <strain evidence="3">JCM 10083</strain>
    </source>
</reference>
<proteinExistence type="predicted"/>
<accession>A0ABW2T5R2</accession>